<gene>
    <name evidence="2" type="ORF">HOLleu_26692</name>
</gene>
<protein>
    <submittedName>
        <fullName evidence="2">Uncharacterized protein</fullName>
    </submittedName>
</protein>
<evidence type="ECO:0000256" key="1">
    <source>
        <dbReference type="SAM" id="SignalP"/>
    </source>
</evidence>
<feature type="signal peptide" evidence="1">
    <location>
        <begin position="1"/>
        <end position="24"/>
    </location>
</feature>
<evidence type="ECO:0000313" key="3">
    <source>
        <dbReference type="Proteomes" id="UP001152320"/>
    </source>
</evidence>
<dbReference type="EMBL" id="JAIZAY010000013">
    <property type="protein sequence ID" value="KAJ8030317.1"/>
    <property type="molecule type" value="Genomic_DNA"/>
</dbReference>
<comment type="caution">
    <text evidence="2">The sequence shown here is derived from an EMBL/GenBank/DDBJ whole genome shotgun (WGS) entry which is preliminary data.</text>
</comment>
<organism evidence="2 3">
    <name type="scientific">Holothuria leucospilota</name>
    <name type="common">Black long sea cucumber</name>
    <name type="synonym">Mertensiothuria leucospilota</name>
    <dbReference type="NCBI Taxonomy" id="206669"/>
    <lineage>
        <taxon>Eukaryota</taxon>
        <taxon>Metazoa</taxon>
        <taxon>Echinodermata</taxon>
        <taxon>Eleutherozoa</taxon>
        <taxon>Echinozoa</taxon>
        <taxon>Holothuroidea</taxon>
        <taxon>Aspidochirotacea</taxon>
        <taxon>Aspidochirotida</taxon>
        <taxon>Holothuriidae</taxon>
        <taxon>Holothuria</taxon>
    </lineage>
</organism>
<reference evidence="2" key="1">
    <citation type="submission" date="2021-10" db="EMBL/GenBank/DDBJ databases">
        <title>Tropical sea cucumber genome reveals ecological adaptation and Cuvierian tubules defense mechanism.</title>
        <authorList>
            <person name="Chen T."/>
        </authorList>
    </citation>
    <scope>NUCLEOTIDE SEQUENCE</scope>
    <source>
        <strain evidence="2">Nanhai2018</strain>
        <tissue evidence="2">Muscle</tissue>
    </source>
</reference>
<dbReference type="Proteomes" id="UP001152320">
    <property type="component" value="Chromosome 13"/>
</dbReference>
<feature type="chain" id="PRO_5040211519" evidence="1">
    <location>
        <begin position="25"/>
        <end position="317"/>
    </location>
</feature>
<evidence type="ECO:0000313" key="2">
    <source>
        <dbReference type="EMBL" id="KAJ8030317.1"/>
    </source>
</evidence>
<name>A0A9Q1BP86_HOLLE</name>
<sequence>MERFSATLLFLFWNVFLRSSSVQATVTENITYNCLWDGVAAYIAVGRWVIQDTLDKWHDSISDGCDGPRLYLPTSPLFPGILDKNHHVIYISIGFSDFYEFQDLVDECIVIAGMEFLVTIPFLTDHPDGIPHYSLAVSLFYKRGRGDIPRPNFALPYIPIDEITTNEGSVVIRNGNDELNLSFIRKTDPCESINPMVRHEFDEYVDQDFQFGLSQPDFSFCDRHPIDNTFCTTSNSIKCEVHRSSPNVCQTSWKSPRKVSCENQVQIGNVTDGFRDMMLLGQGEIKVVASESYLGNFSIGLKYPCIEGLEQANHYSP</sequence>
<keyword evidence="1" id="KW-0732">Signal</keyword>
<proteinExistence type="predicted"/>
<dbReference type="AlphaFoldDB" id="A0A9Q1BP86"/>
<keyword evidence="3" id="KW-1185">Reference proteome</keyword>
<accession>A0A9Q1BP86</accession>